<evidence type="ECO:0000259" key="5">
    <source>
        <dbReference type="PROSITE" id="PS50110"/>
    </source>
</evidence>
<reference evidence="7" key="1">
    <citation type="submission" date="2022-11" db="EMBL/GenBank/DDBJ databases">
        <title>Lacrimispora xylanolytica sy1, complete genome.</title>
        <authorList>
            <person name="Choi S."/>
        </authorList>
    </citation>
    <scope>NUCLEOTIDE SEQUENCE</scope>
    <source>
        <strain evidence="7">Sy1</strain>
    </source>
</reference>
<proteinExistence type="predicted"/>
<evidence type="ECO:0000313" key="8">
    <source>
        <dbReference type="Proteomes" id="UP001163115"/>
    </source>
</evidence>
<keyword evidence="4" id="KW-0175">Coiled coil</keyword>
<dbReference type="InterPro" id="IPR003607">
    <property type="entry name" value="HD/PDEase_dom"/>
</dbReference>
<dbReference type="Proteomes" id="UP001163115">
    <property type="component" value="Chromosome"/>
</dbReference>
<dbReference type="SMART" id="SM00448">
    <property type="entry name" value="REC"/>
    <property type="match status" value="1"/>
</dbReference>
<dbReference type="InterPro" id="IPR001789">
    <property type="entry name" value="Sig_transdc_resp-reg_receiver"/>
</dbReference>
<dbReference type="PANTHER" id="PTHR45228:SF4">
    <property type="entry name" value="LIPOPROTEIN"/>
    <property type="match status" value="1"/>
</dbReference>
<organism evidence="7 8">
    <name type="scientific">Lacrimispora xylanolytica</name>
    <dbReference type="NCBI Taxonomy" id="29375"/>
    <lineage>
        <taxon>Bacteria</taxon>
        <taxon>Bacillati</taxon>
        <taxon>Bacillota</taxon>
        <taxon>Clostridia</taxon>
        <taxon>Lachnospirales</taxon>
        <taxon>Lachnospiraceae</taxon>
        <taxon>Lacrimispora</taxon>
    </lineage>
</organism>
<dbReference type="PANTHER" id="PTHR45228">
    <property type="entry name" value="CYCLIC DI-GMP PHOSPHODIESTERASE TM_0186-RELATED"/>
    <property type="match status" value="1"/>
</dbReference>
<dbReference type="SMART" id="SM00471">
    <property type="entry name" value="HDc"/>
    <property type="match status" value="1"/>
</dbReference>
<evidence type="ECO:0000256" key="3">
    <source>
        <dbReference type="PROSITE-ProRule" id="PRU00169"/>
    </source>
</evidence>
<evidence type="ECO:0000259" key="6">
    <source>
        <dbReference type="PROSITE" id="PS51832"/>
    </source>
</evidence>
<dbReference type="EMBL" id="CP113524">
    <property type="protein sequence ID" value="WAJ24696.1"/>
    <property type="molecule type" value="Genomic_DNA"/>
</dbReference>
<evidence type="ECO:0000256" key="4">
    <source>
        <dbReference type="SAM" id="Coils"/>
    </source>
</evidence>
<dbReference type="PROSITE" id="PS50110">
    <property type="entry name" value="RESPONSE_REGULATORY"/>
    <property type="match status" value="1"/>
</dbReference>
<dbReference type="Pfam" id="PF00072">
    <property type="entry name" value="Response_reg"/>
    <property type="match status" value="1"/>
</dbReference>
<dbReference type="Pfam" id="PF13487">
    <property type="entry name" value="HD_5"/>
    <property type="match status" value="1"/>
</dbReference>
<protein>
    <recommendedName>
        <fullName evidence="1">Stage 0 sporulation protein A homolog</fullName>
    </recommendedName>
</protein>
<accession>A0ABY7AGT2</accession>
<dbReference type="SUPFAM" id="SSF52172">
    <property type="entry name" value="CheY-like"/>
    <property type="match status" value="1"/>
</dbReference>
<dbReference type="InterPro" id="IPR052020">
    <property type="entry name" value="Cyclic_di-GMP/3'3'-cGAMP_PDE"/>
</dbReference>
<feature type="domain" description="HD-GYP" evidence="6">
    <location>
        <begin position="138"/>
        <end position="333"/>
    </location>
</feature>
<dbReference type="Gene3D" id="3.40.50.2300">
    <property type="match status" value="1"/>
</dbReference>
<evidence type="ECO:0000256" key="1">
    <source>
        <dbReference type="ARBA" id="ARBA00018672"/>
    </source>
</evidence>
<keyword evidence="3" id="KW-0597">Phosphoprotein</keyword>
<name>A0ABY7AGT2_9FIRM</name>
<feature type="modified residue" description="4-aspartylphosphate" evidence="3">
    <location>
        <position position="51"/>
    </location>
</feature>
<keyword evidence="8" id="KW-1185">Reference proteome</keyword>
<gene>
    <name evidence="7" type="ORF">OW255_04045</name>
</gene>
<dbReference type="InterPro" id="IPR011006">
    <property type="entry name" value="CheY-like_superfamily"/>
</dbReference>
<dbReference type="Gene3D" id="1.10.3210.10">
    <property type="entry name" value="Hypothetical protein af1432"/>
    <property type="match status" value="1"/>
</dbReference>
<comment type="function">
    <text evidence="2">May play the central regulatory role in sporulation. It may be an element of the effector pathway responsible for the activation of sporulation genes in response to nutritional stress. Spo0A may act in concert with spo0H (a sigma factor) to control the expression of some genes that are critical to the sporulation process.</text>
</comment>
<feature type="coiled-coil region" evidence="4">
    <location>
        <begin position="117"/>
        <end position="144"/>
    </location>
</feature>
<dbReference type="SUPFAM" id="SSF109604">
    <property type="entry name" value="HD-domain/PDEase-like"/>
    <property type="match status" value="1"/>
</dbReference>
<evidence type="ECO:0000313" key="7">
    <source>
        <dbReference type="EMBL" id="WAJ24696.1"/>
    </source>
</evidence>
<evidence type="ECO:0000256" key="2">
    <source>
        <dbReference type="ARBA" id="ARBA00024867"/>
    </source>
</evidence>
<dbReference type="PROSITE" id="PS51832">
    <property type="entry name" value="HD_GYP"/>
    <property type="match status" value="1"/>
</dbReference>
<dbReference type="RefSeq" id="WP_024837179.1">
    <property type="nucleotide sequence ID" value="NZ_CP113524.1"/>
</dbReference>
<feature type="domain" description="Response regulatory" evidence="5">
    <location>
        <begin position="3"/>
        <end position="118"/>
    </location>
</feature>
<sequence>MYRILAIDDTSFFLRVLEDMLSEYYEVFTTVSGEIAFRYMEQIRPDLILLDLAMPKIDGWQIMKQLKTRPDCSDIPVIFITSQTDKAIEAECLKMGAYDFISKPVVKEVLLCRVRRALDTKDSNRQLKRKLEQKTKELETISLASVNAIAALIDARDNYTKGHSERVARYSVLIGENMNWCNEEIRRLYEIALLHDVGKVGVPDEILLKTTELTAEEKEIMKTHTVIGGDILKDISTVRDLELGARYHHERFDGKGYPEGLMGAQIPLLARIICVADSFDAMSSNRCYRPKLDPEVIKKELLRGSGKQFDPEVVWAFLKTWEDLPVMGEKKQRRV</sequence>
<dbReference type="CDD" id="cd00077">
    <property type="entry name" value="HDc"/>
    <property type="match status" value="1"/>
</dbReference>
<dbReference type="InterPro" id="IPR037522">
    <property type="entry name" value="HD_GYP_dom"/>
</dbReference>